<sequence length="179" mass="17864">MLLVLLLGIAAVGVGVDPAVTLAPALAEQLGAEAALAGWMASCFGIGAGVGFLLFGPLHRAVGIECLGSGGLLLIAGGLVLAGGTDNAPLTLIAFGVSGIGMTLAFTSITTQIQNRSPDELRGRIMALWFVGFVGARPFAAGLSGWITDTIGVTAALVGVALPVVVVAYLCRPSYLASS</sequence>
<evidence type="ECO:0000313" key="9">
    <source>
        <dbReference type="Proteomes" id="UP000662986"/>
    </source>
</evidence>
<keyword evidence="9" id="KW-1185">Reference proteome</keyword>
<dbReference type="InterPro" id="IPR020846">
    <property type="entry name" value="MFS_dom"/>
</dbReference>
<keyword evidence="3 6" id="KW-0812">Transmembrane</keyword>
<reference evidence="8 9" key="2">
    <citation type="journal article" date="2022" name="Arch. Microbiol.">
        <title>Rhodococcus pseudokoreensis sp. nov. isolated from the rhizosphere of young M26 apple rootstocks.</title>
        <authorList>
            <person name="Kampfer P."/>
            <person name="Glaeser S.P."/>
            <person name="Blom J."/>
            <person name="Wolf J."/>
            <person name="Benning S."/>
            <person name="Schloter M."/>
            <person name="Neumann-Schaal M."/>
        </authorList>
    </citation>
    <scope>NUCLEOTIDE SEQUENCE [LARGE SCALE GENOMIC DNA]</scope>
    <source>
        <strain evidence="8 9">R79</strain>
    </source>
</reference>
<name>A0A974VY78_9NOCA</name>
<feature type="transmembrane region" description="Helical" evidence="6">
    <location>
        <begin position="153"/>
        <end position="171"/>
    </location>
</feature>
<evidence type="ECO:0000256" key="3">
    <source>
        <dbReference type="ARBA" id="ARBA00022692"/>
    </source>
</evidence>
<dbReference type="Pfam" id="PF07690">
    <property type="entry name" value="MFS_1"/>
    <property type="match status" value="1"/>
</dbReference>
<keyword evidence="2" id="KW-1003">Cell membrane</keyword>
<dbReference type="SUPFAM" id="SSF103473">
    <property type="entry name" value="MFS general substrate transporter"/>
    <property type="match status" value="1"/>
</dbReference>
<protein>
    <submittedName>
        <fullName evidence="8">MFS transporter</fullName>
    </submittedName>
</protein>
<proteinExistence type="predicted"/>
<dbReference type="InterPro" id="IPR036259">
    <property type="entry name" value="MFS_trans_sf"/>
</dbReference>
<organism evidence="8 9">
    <name type="scientific">Rhodococcus pseudokoreensis</name>
    <dbReference type="NCBI Taxonomy" id="2811421"/>
    <lineage>
        <taxon>Bacteria</taxon>
        <taxon>Bacillati</taxon>
        <taxon>Actinomycetota</taxon>
        <taxon>Actinomycetes</taxon>
        <taxon>Mycobacteriales</taxon>
        <taxon>Nocardiaceae</taxon>
        <taxon>Rhodococcus</taxon>
    </lineage>
</organism>
<feature type="transmembrane region" description="Helical" evidence="6">
    <location>
        <begin position="62"/>
        <end position="82"/>
    </location>
</feature>
<feature type="transmembrane region" description="Helical" evidence="6">
    <location>
        <begin position="88"/>
        <end position="106"/>
    </location>
</feature>
<dbReference type="PANTHER" id="PTHR23513">
    <property type="entry name" value="INTEGRAL MEMBRANE EFFLUX PROTEIN-RELATED"/>
    <property type="match status" value="1"/>
</dbReference>
<dbReference type="PROSITE" id="PS50850">
    <property type="entry name" value="MFS"/>
    <property type="match status" value="1"/>
</dbReference>
<evidence type="ECO:0000256" key="2">
    <source>
        <dbReference type="ARBA" id="ARBA00022475"/>
    </source>
</evidence>
<dbReference type="Proteomes" id="UP000662986">
    <property type="component" value="Plasmid unnamed3"/>
</dbReference>
<evidence type="ECO:0000256" key="4">
    <source>
        <dbReference type="ARBA" id="ARBA00022989"/>
    </source>
</evidence>
<comment type="subcellular location">
    <subcellularLocation>
        <location evidence="1">Cell membrane</location>
        <topology evidence="1">Multi-pass membrane protein</topology>
    </subcellularLocation>
</comment>
<evidence type="ECO:0000313" key="8">
    <source>
        <dbReference type="EMBL" id="QSE87803.1"/>
    </source>
</evidence>
<keyword evidence="5 6" id="KW-0472">Membrane</keyword>
<dbReference type="EMBL" id="CP070616">
    <property type="protein sequence ID" value="QSE87803.1"/>
    <property type="molecule type" value="Genomic_DNA"/>
</dbReference>
<keyword evidence="8" id="KW-0614">Plasmid</keyword>
<evidence type="ECO:0000256" key="5">
    <source>
        <dbReference type="ARBA" id="ARBA00023136"/>
    </source>
</evidence>
<dbReference type="InterPro" id="IPR011701">
    <property type="entry name" value="MFS"/>
</dbReference>
<evidence type="ECO:0000256" key="1">
    <source>
        <dbReference type="ARBA" id="ARBA00004651"/>
    </source>
</evidence>
<evidence type="ECO:0000256" key="6">
    <source>
        <dbReference type="SAM" id="Phobius"/>
    </source>
</evidence>
<dbReference type="Gene3D" id="1.20.1250.20">
    <property type="entry name" value="MFS general substrate transporter like domains"/>
    <property type="match status" value="1"/>
</dbReference>
<geneLocation type="plasmid" evidence="8 9">
    <name>unnamed3</name>
</geneLocation>
<gene>
    <name evidence="8" type="ORF">JWS13_03815</name>
</gene>
<dbReference type="PANTHER" id="PTHR23513:SF11">
    <property type="entry name" value="STAPHYLOFERRIN A TRANSPORTER"/>
    <property type="match status" value="1"/>
</dbReference>
<dbReference type="RefSeq" id="WP_206004569.1">
    <property type="nucleotide sequence ID" value="NZ_CP070616.1"/>
</dbReference>
<feature type="domain" description="Major facilitator superfamily (MFS) profile" evidence="7">
    <location>
        <begin position="1"/>
        <end position="179"/>
    </location>
</feature>
<reference evidence="8 9" key="1">
    <citation type="journal article" date="2021" name="Microbiol. Resour. Announc.">
        <title>Complete Genome Sequences of Two Rhodococcus sp. Strains with Large and Linear Chromosomes, Isolated from Apple Rhizosphere.</title>
        <authorList>
            <person name="Benning S."/>
            <person name="Brugnone N."/>
            <person name="Siani R."/>
            <person name="Kublik S."/>
            <person name="Schloter M."/>
            <person name="Rad V."/>
        </authorList>
    </citation>
    <scope>NUCLEOTIDE SEQUENCE [LARGE SCALE GENOMIC DNA]</scope>
    <source>
        <strain evidence="8 9">R79</strain>
    </source>
</reference>
<evidence type="ECO:0000259" key="7">
    <source>
        <dbReference type="PROSITE" id="PS50850"/>
    </source>
</evidence>
<keyword evidence="4 6" id="KW-1133">Transmembrane helix</keyword>
<feature type="transmembrane region" description="Helical" evidence="6">
    <location>
        <begin position="34"/>
        <end position="55"/>
    </location>
</feature>
<feature type="transmembrane region" description="Helical" evidence="6">
    <location>
        <begin position="127"/>
        <end position="147"/>
    </location>
</feature>
<accession>A0A974VY78</accession>